<feature type="compositionally biased region" description="Acidic residues" evidence="6">
    <location>
        <begin position="647"/>
        <end position="656"/>
    </location>
</feature>
<dbReference type="InterPro" id="IPR008936">
    <property type="entry name" value="Rho_GTPase_activation_prot"/>
</dbReference>
<dbReference type="CDD" id="cd13319">
    <property type="entry name" value="PH_RARhoGAP"/>
    <property type="match status" value="1"/>
</dbReference>
<dbReference type="Pfam" id="PF00620">
    <property type="entry name" value="RhoGAP"/>
    <property type="match status" value="1"/>
</dbReference>
<dbReference type="InterPro" id="IPR000198">
    <property type="entry name" value="RhoGAP_dom"/>
</dbReference>
<accession>A0A3Q2WCP4</accession>
<name>A0A3Q2WCP4_HAPBU</name>
<feature type="compositionally biased region" description="Low complexity" evidence="6">
    <location>
        <begin position="872"/>
        <end position="888"/>
    </location>
</feature>
<reference evidence="9" key="2">
    <citation type="submission" date="2025-09" db="UniProtKB">
        <authorList>
            <consortium name="Ensembl"/>
        </authorList>
    </citation>
    <scope>IDENTIFICATION</scope>
</reference>
<evidence type="ECO:0000256" key="2">
    <source>
        <dbReference type="ARBA" id="ARBA00022553"/>
    </source>
</evidence>
<dbReference type="FunFam" id="1.10.555.10:FF:000025">
    <property type="entry name" value="Rho GTPase-activating protein 20"/>
    <property type="match status" value="1"/>
</dbReference>
<dbReference type="Ensembl" id="ENSHBUT00000012319.1">
    <property type="protein sequence ID" value="ENSHBUP00000022981.1"/>
    <property type="gene ID" value="ENSHBUG00000003513.1"/>
</dbReference>
<feature type="region of interest" description="Disordered" evidence="6">
    <location>
        <begin position="867"/>
        <end position="915"/>
    </location>
</feature>
<evidence type="ECO:0000256" key="6">
    <source>
        <dbReference type="SAM" id="MobiDB-lite"/>
    </source>
</evidence>
<evidence type="ECO:0000313" key="10">
    <source>
        <dbReference type="Proteomes" id="UP000264840"/>
    </source>
</evidence>
<dbReference type="InterPro" id="IPR047887">
    <property type="entry name" value="ARHGAP20_PH"/>
</dbReference>
<feature type="compositionally biased region" description="Polar residues" evidence="6">
    <location>
        <begin position="1"/>
        <end position="21"/>
    </location>
</feature>
<protein>
    <recommendedName>
        <fullName evidence="4">Rho GTPase-activating protein 20</fullName>
    </recommendedName>
    <alternativeName>
        <fullName evidence="5">Rho-type GTPase-activating protein 20</fullName>
    </alternativeName>
</protein>
<dbReference type="SUPFAM" id="SSF50729">
    <property type="entry name" value="PH domain-like"/>
    <property type="match status" value="1"/>
</dbReference>
<organism evidence="9 10">
    <name type="scientific">Haplochromis burtoni</name>
    <name type="common">Burton's mouthbrooder</name>
    <name type="synonym">Chromis burtoni</name>
    <dbReference type="NCBI Taxonomy" id="8153"/>
    <lineage>
        <taxon>Eukaryota</taxon>
        <taxon>Metazoa</taxon>
        <taxon>Chordata</taxon>
        <taxon>Craniata</taxon>
        <taxon>Vertebrata</taxon>
        <taxon>Euteleostomi</taxon>
        <taxon>Actinopterygii</taxon>
        <taxon>Neopterygii</taxon>
        <taxon>Teleostei</taxon>
        <taxon>Neoteleostei</taxon>
        <taxon>Acanthomorphata</taxon>
        <taxon>Ovalentaria</taxon>
        <taxon>Cichlomorphae</taxon>
        <taxon>Cichliformes</taxon>
        <taxon>Cichlidae</taxon>
        <taxon>African cichlids</taxon>
        <taxon>Pseudocrenilabrinae</taxon>
        <taxon>Haplochromini</taxon>
        <taxon>Haplochromis</taxon>
    </lineage>
</organism>
<feature type="domain" description="Rho-GAP" evidence="8">
    <location>
        <begin position="425"/>
        <end position="611"/>
    </location>
</feature>
<keyword evidence="2" id="KW-0597">Phosphoprotein</keyword>
<comment type="function">
    <text evidence="3">GTPase activator for the Rho-type GTPases by converting them to an inactive GDP-bound state.</text>
</comment>
<evidence type="ECO:0000256" key="3">
    <source>
        <dbReference type="ARBA" id="ARBA00055252"/>
    </source>
</evidence>
<feature type="region of interest" description="Disordered" evidence="6">
    <location>
        <begin position="1"/>
        <end position="53"/>
    </location>
</feature>
<dbReference type="FunFam" id="2.30.29.30:FF:000217">
    <property type="entry name" value="Rho GTPase activating protein 20"/>
    <property type="match status" value="1"/>
</dbReference>
<dbReference type="PANTHER" id="PTHR23179:SF28">
    <property type="entry name" value="RHO GTPASE-ACTIVATING PROTEIN 20"/>
    <property type="match status" value="1"/>
</dbReference>
<dbReference type="PANTHER" id="PTHR23179">
    <property type="entry name" value="T-CELL ACTIVATION RHO GTPASE ACTIVATING PROTEIN-RELATED"/>
    <property type="match status" value="1"/>
</dbReference>
<sequence>MEIMSPQQGTMGQNRSDSLTGESKALPDSKKKMKTLAQRRQSAPSLVISKALTRSRSTSRESCLTPVSPETCPLVQAFLAECPGRLFLGHAQTQLKTGLQIQERHLFLFTDTLLVTKAKSPTHFKVKAQVRVCEMWTANCMEEVCEGSTNPERSFVMGWPTCNCVATFSSEETKDKWLALVNSRISEGKEKDDPKTIPLKIFAKDIGNCAYVSFPSSPVSFYCLCQHKNSYYNISSTTITYGSHKHLHISVMFTQKCFHQAKTLAVSNTDSTTEVIRMALLQFSISGCIKDHRLWVSSIKDDPPYPLIGHEFPFSIKMSHIRDVGSNCGGLGGGGGKDVLSPTDCPGVLLLDQCLPPDTQCQFILKPNKAVLGQTQLLEPGQQKSFKRKRSLINWPFWRGSSTQLDGVPLSPTLLSAAHGRLFGQPLSSICSPENGLPKPVMDMLAFLYLEGPYTRGVFRRSAGAKACRELRDRLDSGSEDAEITHQSVFVIAAVLKDFLRNIPGSMLCVDLYDQWMEAMEGGEERIPAVQRLLHLLPSDNLLLLRHVIAVLHCIQGSADDNQMNAFNLSVCIAPSMLWSPAPSTPEMEGEATKKVCELVRFLIENCSTLLGDVTSLFRTFSQKSSSSDHGSDVSSFQMNDSSYDSLENELNDDPESPFQEQLPLRDKDKPDSCSRDSVITLSDGDPEPDPDSNLLLQLPPLARPSRFSPVVRQPRVRHANGSSQGPRRLRRSSEPALALASMPSSSMVLAHADNRHPSVRKASYDAAMEGEADVDEVFLEQGLNGLQLKEEGEDGCEKRGVKIQNSGRRKTKHAPPPPLRLDASCSSLSSPATSPTGSSLSSLDSAFSQYSTDYATNVPLPLNEPLPLSPLFPGRPQQSSRSSPPQREALAHWPQATQPPRTCQSASHSHGLHPNTWLKRDRCLTLRQPDSGHTEEDLPMVNGKSFSTTNCFSVSAQEAMVTNQNCRHRSSSPPSYQQALLQLQRSHSPFYGVTEKPLTVKDLRQLHDQTSPNKLKPNPGAEIAQRLAEGGCVQPPKGVFFGQSATTLVLQRQKSHSLTPAMDIHRGRKTLPRRASEPAKVNVNSNRGPSLILDRLPASKARPQDGRASDNHAKPRLCLSPSATRAVRDYFSSQGQEDVDACLQRSHEVALAIVQGKKEWQNRRCSDPRLEDFEQLFFAEESYV</sequence>
<evidence type="ECO:0000313" key="9">
    <source>
        <dbReference type="Ensembl" id="ENSHBUP00000022981.1"/>
    </source>
</evidence>
<feature type="region of interest" description="Disordered" evidence="6">
    <location>
        <begin position="791"/>
        <end position="844"/>
    </location>
</feature>
<dbReference type="PROSITE" id="PS50238">
    <property type="entry name" value="RHOGAP"/>
    <property type="match status" value="1"/>
</dbReference>
<keyword evidence="10" id="KW-1185">Reference proteome</keyword>
<dbReference type="GO" id="GO:0005096">
    <property type="term" value="F:GTPase activator activity"/>
    <property type="evidence" value="ECO:0007669"/>
    <property type="project" value="UniProtKB-KW"/>
</dbReference>
<dbReference type="SMART" id="SM00324">
    <property type="entry name" value="RhoGAP"/>
    <property type="match status" value="1"/>
</dbReference>
<dbReference type="GO" id="GO:0007165">
    <property type="term" value="P:signal transduction"/>
    <property type="evidence" value="ECO:0007669"/>
    <property type="project" value="InterPro"/>
</dbReference>
<evidence type="ECO:0000256" key="1">
    <source>
        <dbReference type="ARBA" id="ARBA00022468"/>
    </source>
</evidence>
<feature type="compositionally biased region" description="Basic and acidic residues" evidence="6">
    <location>
        <begin position="664"/>
        <end position="675"/>
    </location>
</feature>
<feature type="compositionally biased region" description="Low complexity" evidence="6">
    <location>
        <begin position="624"/>
        <end position="636"/>
    </location>
</feature>
<evidence type="ECO:0000256" key="4">
    <source>
        <dbReference type="ARBA" id="ARBA00070254"/>
    </source>
</evidence>
<dbReference type="InterPro" id="IPR000159">
    <property type="entry name" value="RA_dom"/>
</dbReference>
<keyword evidence="1" id="KW-0343">GTPase activation</keyword>
<feature type="compositionally biased region" description="Polar residues" evidence="6">
    <location>
        <begin position="896"/>
        <end position="909"/>
    </location>
</feature>
<dbReference type="AlphaFoldDB" id="A0A3Q2WCP4"/>
<dbReference type="Pfam" id="PF22286">
    <property type="entry name" value="RHG20_PH"/>
    <property type="match status" value="1"/>
</dbReference>
<reference evidence="9" key="1">
    <citation type="submission" date="2025-08" db="UniProtKB">
        <authorList>
            <consortium name="Ensembl"/>
        </authorList>
    </citation>
    <scope>IDENTIFICATION</scope>
</reference>
<feature type="region of interest" description="Disordered" evidence="6">
    <location>
        <begin position="624"/>
        <end position="745"/>
    </location>
</feature>
<feature type="domain" description="Ras-associating" evidence="7">
    <location>
        <begin position="245"/>
        <end position="345"/>
    </location>
</feature>
<proteinExistence type="predicted"/>
<dbReference type="SUPFAM" id="SSF48350">
    <property type="entry name" value="GTPase activation domain, GAP"/>
    <property type="match status" value="1"/>
</dbReference>
<dbReference type="GO" id="GO:0035023">
    <property type="term" value="P:regulation of Rho protein signal transduction"/>
    <property type="evidence" value="ECO:0007669"/>
    <property type="project" value="InterPro"/>
</dbReference>
<evidence type="ECO:0000259" key="8">
    <source>
        <dbReference type="PROSITE" id="PS50238"/>
    </source>
</evidence>
<feature type="compositionally biased region" description="Low complexity" evidence="6">
    <location>
        <begin position="822"/>
        <end position="844"/>
    </location>
</feature>
<feature type="region of interest" description="Disordered" evidence="6">
    <location>
        <begin position="1069"/>
        <end position="1092"/>
    </location>
</feature>
<dbReference type="InterPro" id="IPR047886">
    <property type="entry name" value="ARHGAP20-like_RhoGAP"/>
</dbReference>
<evidence type="ECO:0000256" key="5">
    <source>
        <dbReference type="ARBA" id="ARBA00083374"/>
    </source>
</evidence>
<dbReference type="Gene3D" id="1.10.555.10">
    <property type="entry name" value="Rho GTPase activation protein"/>
    <property type="match status" value="1"/>
</dbReference>
<dbReference type="GeneTree" id="ENSGT00940000154633"/>
<dbReference type="InterPro" id="IPR011993">
    <property type="entry name" value="PH-like_dom_sf"/>
</dbReference>
<feature type="compositionally biased region" description="Low complexity" evidence="6">
    <location>
        <begin position="735"/>
        <end position="745"/>
    </location>
</feature>
<feature type="compositionally biased region" description="Polar residues" evidence="6">
    <location>
        <begin position="637"/>
        <end position="646"/>
    </location>
</feature>
<dbReference type="CDD" id="cd04402">
    <property type="entry name" value="RhoGAP_ARHGAP20"/>
    <property type="match status" value="1"/>
</dbReference>
<dbReference type="PROSITE" id="PS50200">
    <property type="entry name" value="RA"/>
    <property type="match status" value="1"/>
</dbReference>
<evidence type="ECO:0000259" key="7">
    <source>
        <dbReference type="PROSITE" id="PS50200"/>
    </source>
</evidence>
<dbReference type="Pfam" id="PF00788">
    <property type="entry name" value="RA"/>
    <property type="match status" value="1"/>
</dbReference>
<dbReference type="Gene3D" id="2.30.29.30">
    <property type="entry name" value="Pleckstrin-homology domain (PH domain)/Phosphotyrosine-binding domain (PTB)"/>
    <property type="match status" value="1"/>
</dbReference>
<dbReference type="STRING" id="8153.ENSHBUP00000022981"/>
<dbReference type="Proteomes" id="UP000264840">
    <property type="component" value="Unplaced"/>
</dbReference>
<dbReference type="OMA" id="IDDQHCK"/>